<dbReference type="EC" id="1.1.1.22" evidence="3 8"/>
<dbReference type="PANTHER" id="PTHR11374:SF3">
    <property type="entry name" value="UDP-GLUCOSE 6-DEHYDROGENASE"/>
    <property type="match status" value="1"/>
</dbReference>
<evidence type="ECO:0000256" key="7">
    <source>
        <dbReference type="ARBA" id="ARBA00047473"/>
    </source>
</evidence>
<reference evidence="13" key="1">
    <citation type="journal article" date="2020" name="Microb. Genom.">
        <title>Genetic diversity of clinical and environmental Mucorales isolates obtained from an investigation of mucormycosis cases among solid organ transplant recipients.</title>
        <authorList>
            <person name="Nguyen M.H."/>
            <person name="Kaul D."/>
            <person name="Muto C."/>
            <person name="Cheng S.J."/>
            <person name="Richter R.A."/>
            <person name="Bruno V.M."/>
            <person name="Liu G."/>
            <person name="Beyhan S."/>
            <person name="Sundermann A.J."/>
            <person name="Mounaud S."/>
            <person name="Pasculle A.W."/>
            <person name="Nierman W.C."/>
            <person name="Driscoll E."/>
            <person name="Cumbie R."/>
            <person name="Clancy C.J."/>
            <person name="Dupont C.L."/>
        </authorList>
    </citation>
    <scope>NUCLEOTIDE SEQUENCE</scope>
    <source>
        <strain evidence="13">GL16</strain>
    </source>
</reference>
<name>A0A9P6YAU2_RHIOR</name>
<keyword evidence="6 8" id="KW-0520">NAD</keyword>
<feature type="binding site" evidence="11">
    <location>
        <position position="41"/>
    </location>
    <ligand>
        <name>NAD(+)</name>
        <dbReference type="ChEBI" id="CHEBI:57540"/>
    </ligand>
</feature>
<feature type="binding site" evidence="10">
    <location>
        <position position="423"/>
    </location>
    <ligand>
        <name>substrate</name>
    </ligand>
</feature>
<protein>
    <recommendedName>
        <fullName evidence="4 8">UDP-glucose 6-dehydrogenase</fullName>
        <ecNumber evidence="3 8">1.1.1.22</ecNumber>
    </recommendedName>
</protein>
<dbReference type="Gene3D" id="3.40.50.720">
    <property type="entry name" value="NAD(P)-binding Rossmann-like Domain"/>
    <property type="match status" value="2"/>
</dbReference>
<evidence type="ECO:0000313" key="14">
    <source>
        <dbReference type="Proteomes" id="UP000717996"/>
    </source>
</evidence>
<dbReference type="FunFam" id="3.40.50.720:FF:000114">
    <property type="entry name" value="UDP-glucose 6-dehydrogenase"/>
    <property type="match status" value="1"/>
</dbReference>
<dbReference type="Pfam" id="PF03720">
    <property type="entry name" value="UDPG_MGDP_dh_C"/>
    <property type="match status" value="1"/>
</dbReference>
<dbReference type="InterPro" id="IPR001732">
    <property type="entry name" value="UDP-Glc/GDP-Man_DH_N"/>
</dbReference>
<comment type="caution">
    <text evidence="13">The sequence shown here is derived from an EMBL/GenBank/DDBJ whole genome shotgun (WGS) entry which is preliminary data.</text>
</comment>
<dbReference type="InterPro" id="IPR036291">
    <property type="entry name" value="NAD(P)-bd_dom_sf"/>
</dbReference>
<dbReference type="AlphaFoldDB" id="A0A9P6YAU2"/>
<dbReference type="InterPro" id="IPR028356">
    <property type="entry name" value="UDPglc_DH_euk"/>
</dbReference>
<dbReference type="SMART" id="SM00984">
    <property type="entry name" value="UDPG_MGDP_dh_C"/>
    <property type="match status" value="1"/>
</dbReference>
<feature type="binding site" evidence="10">
    <location>
        <begin position="316"/>
        <end position="317"/>
    </location>
    <ligand>
        <name>substrate</name>
    </ligand>
</feature>
<evidence type="ECO:0000256" key="9">
    <source>
        <dbReference type="PIRSR" id="PIRSR500133-1"/>
    </source>
</evidence>
<dbReference type="GO" id="GO:0005634">
    <property type="term" value="C:nucleus"/>
    <property type="evidence" value="ECO:0007669"/>
    <property type="project" value="TreeGrafter"/>
</dbReference>
<feature type="binding site" evidence="11">
    <location>
        <position position="36"/>
    </location>
    <ligand>
        <name>NAD(+)</name>
        <dbReference type="ChEBI" id="CHEBI:57540"/>
    </ligand>
</feature>
<organism evidence="13 14">
    <name type="scientific">Rhizopus oryzae</name>
    <name type="common">Mucormycosis agent</name>
    <name type="synonym">Rhizopus arrhizus var. delemar</name>
    <dbReference type="NCBI Taxonomy" id="64495"/>
    <lineage>
        <taxon>Eukaryota</taxon>
        <taxon>Fungi</taxon>
        <taxon>Fungi incertae sedis</taxon>
        <taxon>Mucoromycota</taxon>
        <taxon>Mucoromycotina</taxon>
        <taxon>Mucoromycetes</taxon>
        <taxon>Mucorales</taxon>
        <taxon>Mucorineae</taxon>
        <taxon>Rhizopodaceae</taxon>
        <taxon>Rhizopus</taxon>
    </lineage>
</organism>
<evidence type="ECO:0000256" key="6">
    <source>
        <dbReference type="ARBA" id="ARBA00023027"/>
    </source>
</evidence>
<evidence type="ECO:0000259" key="12">
    <source>
        <dbReference type="SMART" id="SM00984"/>
    </source>
</evidence>
<feature type="binding site" evidence="11">
    <location>
        <begin position="130"/>
        <end position="131"/>
    </location>
    <ligand>
        <name>NAD(+)</name>
        <dbReference type="ChEBI" id="CHEBI:57540"/>
    </ligand>
</feature>
<evidence type="ECO:0000313" key="13">
    <source>
        <dbReference type="EMBL" id="KAG1543622.1"/>
    </source>
</evidence>
<proteinExistence type="inferred from homology"/>
<evidence type="ECO:0000256" key="3">
    <source>
        <dbReference type="ARBA" id="ARBA00012954"/>
    </source>
</evidence>
<dbReference type="InterPro" id="IPR014026">
    <property type="entry name" value="UDP-Glc/GDP-Man_DH_dimer"/>
</dbReference>
<feature type="binding site" evidence="11">
    <location>
        <position position="324"/>
    </location>
    <ligand>
        <name>NAD(+)</name>
        <dbReference type="ChEBI" id="CHEBI:57540"/>
    </ligand>
</feature>
<dbReference type="SUPFAM" id="SSF51735">
    <property type="entry name" value="NAD(P)-binding Rossmann-fold domains"/>
    <property type="match status" value="1"/>
</dbReference>
<comment type="similarity">
    <text evidence="2 8">Belongs to the UDP-glucose/GDP-mannose dehydrogenase family.</text>
</comment>
<dbReference type="PANTHER" id="PTHR11374">
    <property type="entry name" value="UDP-GLUCOSE DEHYDROGENASE/UDP-MANNAC DEHYDROGENASE"/>
    <property type="match status" value="1"/>
</dbReference>
<dbReference type="Pfam" id="PF00984">
    <property type="entry name" value="UDPG_MGDP_dh"/>
    <property type="match status" value="1"/>
</dbReference>
<sequence length="450" mass="49555">MVAVKNICCVGAGYVGGPTCAVIAYKCHHIKVTIVDLNQARIDAWNSDKLPIYEPGLEEVVFDRRGKNLFFTTDVDGAIQEADLIFVSVNTPTKKSGLGAGMAADLAYIEGATRRIAQVAKSSKIVVEKSTVPCRTAESMRAILEANSTQGIRFDILSNPEFLAEGIQAQEALVDVYANWVPKDRVITTNLWSSELSKLAANAMLAQRISSVNALSAICEATGADVDEVAHACGRDSRLGSKFLKASVGFGGSCFQKDILNLVYLSHQFNLPEVADYWHQVVIMNEYQKKRFVRKIISTLFNTITNKRIAVLGFAFKKDTGDTRESAAITLIKDFIQENAQVAIYDPKVEHEQIYMDLSEPGVVDNRKELDKQITICSDAYEATKGADAVVIVTEWDEFKSDVLDYSKIYENMNKPAFLFDGRLLVDAAQLRDIGFKVHVIGKNELAGTA</sequence>
<dbReference type="GO" id="GO:0006024">
    <property type="term" value="P:glycosaminoglycan biosynthetic process"/>
    <property type="evidence" value="ECO:0007669"/>
    <property type="project" value="TreeGrafter"/>
</dbReference>
<dbReference type="InterPro" id="IPR008927">
    <property type="entry name" value="6-PGluconate_DH-like_C_sf"/>
</dbReference>
<evidence type="ECO:0000256" key="4">
    <source>
        <dbReference type="ARBA" id="ARBA00015132"/>
    </source>
</evidence>
<feature type="binding site" evidence="10">
    <location>
        <begin position="245"/>
        <end position="251"/>
    </location>
    <ligand>
        <name>substrate</name>
    </ligand>
</feature>
<feature type="binding site" evidence="11">
    <location>
        <begin position="254"/>
        <end position="257"/>
    </location>
    <ligand>
        <name>NAD(+)</name>
        <dbReference type="ChEBI" id="CHEBI:57540"/>
    </ligand>
</feature>
<dbReference type="OrthoDB" id="5059218at2759"/>
<dbReference type="InterPro" id="IPR036220">
    <property type="entry name" value="UDP-Glc/GDP-Man_DH_C_sf"/>
</dbReference>
<evidence type="ECO:0000256" key="8">
    <source>
        <dbReference type="PIRNR" id="PIRNR000124"/>
    </source>
</evidence>
<evidence type="ECO:0000256" key="2">
    <source>
        <dbReference type="ARBA" id="ARBA00006601"/>
    </source>
</evidence>
<dbReference type="Gene3D" id="1.20.5.100">
    <property type="entry name" value="Cytochrome c1, transmembrane anchor, C-terminal"/>
    <property type="match status" value="1"/>
</dbReference>
<dbReference type="PIRSF" id="PIRSF000124">
    <property type="entry name" value="UDPglc_GDPman_dh"/>
    <property type="match status" value="1"/>
</dbReference>
<comment type="catalytic activity">
    <reaction evidence="7 8">
        <text>UDP-alpha-D-glucose + 2 NAD(+) + H2O = UDP-alpha-D-glucuronate + 2 NADH + 3 H(+)</text>
        <dbReference type="Rhea" id="RHEA:23596"/>
        <dbReference type="ChEBI" id="CHEBI:15377"/>
        <dbReference type="ChEBI" id="CHEBI:15378"/>
        <dbReference type="ChEBI" id="CHEBI:57540"/>
        <dbReference type="ChEBI" id="CHEBI:57945"/>
        <dbReference type="ChEBI" id="CHEBI:58052"/>
        <dbReference type="ChEBI" id="CHEBI:58885"/>
        <dbReference type="EC" id="1.1.1.22"/>
    </reaction>
</comment>
<keyword evidence="5 8" id="KW-0560">Oxidoreductase</keyword>
<dbReference type="InterPro" id="IPR014027">
    <property type="entry name" value="UDP-Glc/GDP-Man_DH_C"/>
</dbReference>
<dbReference type="GO" id="GO:0051287">
    <property type="term" value="F:NAD binding"/>
    <property type="evidence" value="ECO:0007669"/>
    <property type="project" value="InterPro"/>
</dbReference>
<dbReference type="NCBIfam" id="TIGR03026">
    <property type="entry name" value="NDP-sugDHase"/>
    <property type="match status" value="1"/>
</dbReference>
<dbReference type="PIRSF" id="PIRSF500133">
    <property type="entry name" value="UDPglc_DH_euk"/>
    <property type="match status" value="1"/>
</dbReference>
<dbReference type="Pfam" id="PF03721">
    <property type="entry name" value="UDPG_MGDP_dh_N"/>
    <property type="match status" value="1"/>
</dbReference>
<comment type="pathway">
    <text evidence="1">Nucleotide-sugar biosynthesis; UDP-alpha-D-glucuronate biosynthesis; UDP-alpha-D-glucuronate from UDP-alpha-D-glucose: step 1/1.</text>
</comment>
<feature type="binding site" evidence="10">
    <location>
        <begin position="161"/>
        <end position="165"/>
    </location>
    <ligand>
        <name>substrate</name>
    </ligand>
</feature>
<dbReference type="SUPFAM" id="SSF48179">
    <property type="entry name" value="6-phosphogluconate dehydrogenase C-terminal domain-like"/>
    <property type="match status" value="1"/>
</dbReference>
<feature type="binding site" evidence="11">
    <location>
        <begin position="11"/>
        <end position="16"/>
    </location>
    <ligand>
        <name>NAD(+)</name>
        <dbReference type="ChEBI" id="CHEBI:57540"/>
    </ligand>
</feature>
<dbReference type="EMBL" id="JAANIT010000902">
    <property type="protein sequence ID" value="KAG1543622.1"/>
    <property type="molecule type" value="Genomic_DNA"/>
</dbReference>
<dbReference type="GO" id="GO:0003979">
    <property type="term" value="F:UDP-glucose 6-dehydrogenase activity"/>
    <property type="evidence" value="ECO:0007669"/>
    <property type="project" value="UniProtKB-EC"/>
</dbReference>
<feature type="active site" description="Nucleophile" evidence="9">
    <location>
        <position position="254"/>
    </location>
</feature>
<evidence type="ECO:0000256" key="10">
    <source>
        <dbReference type="PIRSR" id="PIRSR500133-2"/>
    </source>
</evidence>
<feature type="binding site" evidence="11">
    <location>
        <begin position="89"/>
        <end position="93"/>
    </location>
    <ligand>
        <name>NAD(+)</name>
        <dbReference type="ChEBI" id="CHEBI:57540"/>
    </ligand>
</feature>
<evidence type="ECO:0000256" key="5">
    <source>
        <dbReference type="ARBA" id="ARBA00023002"/>
    </source>
</evidence>
<dbReference type="FunFam" id="1.20.5.100:FF:000001">
    <property type="entry name" value="UDP-glucose 6-dehydrogenase"/>
    <property type="match status" value="1"/>
</dbReference>
<feature type="binding site" evidence="11">
    <location>
        <position position="165"/>
    </location>
    <ligand>
        <name>NAD(+)</name>
        <dbReference type="ChEBI" id="CHEBI:57540"/>
    </ligand>
</feature>
<feature type="binding site" evidence="10">
    <location>
        <position position="238"/>
    </location>
    <ligand>
        <name>substrate</name>
    </ligand>
</feature>
<dbReference type="SUPFAM" id="SSF52413">
    <property type="entry name" value="UDP-glucose/GDP-mannose dehydrogenase C-terminal domain"/>
    <property type="match status" value="1"/>
</dbReference>
<feature type="binding site" evidence="10">
    <location>
        <begin position="198"/>
        <end position="202"/>
    </location>
    <ligand>
        <name>substrate</name>
    </ligand>
</feature>
<dbReference type="FunFam" id="3.40.50.720:FF:000032">
    <property type="entry name" value="UDP-glucose 6-dehydrogenase"/>
    <property type="match status" value="1"/>
</dbReference>
<accession>A0A9P6YAU2</accession>
<evidence type="ECO:0000256" key="1">
    <source>
        <dbReference type="ARBA" id="ARBA00004701"/>
    </source>
</evidence>
<evidence type="ECO:0000256" key="11">
    <source>
        <dbReference type="PIRSR" id="PIRSR500133-3"/>
    </source>
</evidence>
<feature type="domain" description="UDP-glucose/GDP-mannose dehydrogenase C-terminal" evidence="12">
    <location>
        <begin position="310"/>
        <end position="428"/>
    </location>
</feature>
<dbReference type="Proteomes" id="UP000717996">
    <property type="component" value="Unassembled WGS sequence"/>
</dbReference>
<gene>
    <name evidence="13" type="ORF">G6F51_006565</name>
</gene>
<dbReference type="InterPro" id="IPR017476">
    <property type="entry name" value="UDP-Glc/GDP-Man"/>
</dbReference>